<sequence length="303" mass="34809">MRLFLTLMLLSLALLAATDAYTSPRFILKHRSSGRCYDYVNWWRLGHHYEKFRADKCDKADELVWEQVEGHYGYLKVVGTKGHCLGPWGSWAKPGDNTAIFPHKNCYSSAMFTIDEENGYIRHAGGSYVHPYPFNSEKPNWQSDLIIHKGTNYNNKFDFVQKNNHNAKVTVIPKPNVSGSWKKVTCWADVHKGELKYSVKVGTSKSSSSTTTHAWEVSFSVAFLIIQSSTKYSGSFSSTYQEQWHTESTIERTIKIDQDGGTVCIWQWIYTFDQFQDTFTFRSFTLRETRSETAPTQVPMGKK</sequence>
<dbReference type="RefSeq" id="XP_013388199.1">
    <property type="nucleotide sequence ID" value="XM_013532745.1"/>
</dbReference>
<keyword evidence="2" id="KW-1185">Reference proteome</keyword>
<feature type="signal peptide" evidence="1">
    <location>
        <begin position="1"/>
        <end position="20"/>
    </location>
</feature>
<keyword evidence="1" id="KW-0732">Signal</keyword>
<protein>
    <submittedName>
        <fullName evidence="3">Uncharacterized protein LOC106157182</fullName>
    </submittedName>
</protein>
<dbReference type="OMA" id="NCYSSAM"/>
<proteinExistence type="predicted"/>
<dbReference type="AlphaFoldDB" id="A0A1S3HT18"/>
<reference evidence="3" key="1">
    <citation type="submission" date="2025-08" db="UniProtKB">
        <authorList>
            <consortium name="RefSeq"/>
        </authorList>
    </citation>
    <scope>IDENTIFICATION</scope>
    <source>
        <tissue evidence="3">Gonads</tissue>
    </source>
</reference>
<accession>A0A1S3HT18</accession>
<evidence type="ECO:0000313" key="2">
    <source>
        <dbReference type="Proteomes" id="UP000085678"/>
    </source>
</evidence>
<feature type="chain" id="PRO_5010320801" evidence="1">
    <location>
        <begin position="21"/>
        <end position="303"/>
    </location>
</feature>
<evidence type="ECO:0000313" key="3">
    <source>
        <dbReference type="RefSeq" id="XP_013388199.1"/>
    </source>
</evidence>
<dbReference type="Proteomes" id="UP000085678">
    <property type="component" value="Unplaced"/>
</dbReference>
<gene>
    <name evidence="3" type="primary">LOC106157182</name>
</gene>
<name>A0A1S3HT18_LINAN</name>
<dbReference type="Gene3D" id="2.80.10.50">
    <property type="match status" value="1"/>
</dbReference>
<dbReference type="GeneID" id="106157182"/>
<dbReference type="KEGG" id="lak:106157182"/>
<organism evidence="2 3">
    <name type="scientific">Lingula anatina</name>
    <name type="common">Brachiopod</name>
    <name type="synonym">Lingula unguis</name>
    <dbReference type="NCBI Taxonomy" id="7574"/>
    <lineage>
        <taxon>Eukaryota</taxon>
        <taxon>Metazoa</taxon>
        <taxon>Spiralia</taxon>
        <taxon>Lophotrochozoa</taxon>
        <taxon>Brachiopoda</taxon>
        <taxon>Linguliformea</taxon>
        <taxon>Lingulata</taxon>
        <taxon>Lingulida</taxon>
        <taxon>Linguloidea</taxon>
        <taxon>Lingulidae</taxon>
        <taxon>Lingula</taxon>
    </lineage>
</organism>
<dbReference type="InParanoid" id="A0A1S3HT18"/>
<evidence type="ECO:0000256" key="1">
    <source>
        <dbReference type="SAM" id="SignalP"/>
    </source>
</evidence>